<dbReference type="EMBL" id="CP003600">
    <property type="protein sequence ID" value="AFY92304.1"/>
    <property type="molecule type" value="Genomic_DNA"/>
</dbReference>
<dbReference type="AlphaFoldDB" id="K9UDN5"/>
<keyword evidence="2" id="KW-1185">Reference proteome</keyword>
<accession>K9UDN5</accession>
<organism evidence="1 2">
    <name type="scientific">Chamaesiphon minutus (strain ATCC 27169 / PCC 6605)</name>
    <dbReference type="NCBI Taxonomy" id="1173020"/>
    <lineage>
        <taxon>Bacteria</taxon>
        <taxon>Bacillati</taxon>
        <taxon>Cyanobacteriota</taxon>
        <taxon>Cyanophyceae</taxon>
        <taxon>Gomontiellales</taxon>
        <taxon>Chamaesiphonaceae</taxon>
        <taxon>Chamaesiphon</taxon>
    </lineage>
</organism>
<dbReference type="STRING" id="1173020.Cha6605_1071"/>
<evidence type="ECO:0000313" key="2">
    <source>
        <dbReference type="Proteomes" id="UP000010366"/>
    </source>
</evidence>
<reference evidence="1 2" key="1">
    <citation type="submission" date="2012-05" db="EMBL/GenBank/DDBJ databases">
        <title>Finished chromosome of genome of Chamaesiphon sp. PCC 6605.</title>
        <authorList>
            <consortium name="US DOE Joint Genome Institute"/>
            <person name="Gugger M."/>
            <person name="Coursin T."/>
            <person name="Rippka R."/>
            <person name="Tandeau De Marsac N."/>
            <person name="Huntemann M."/>
            <person name="Wei C.-L."/>
            <person name="Han J."/>
            <person name="Detter J.C."/>
            <person name="Han C."/>
            <person name="Tapia R."/>
            <person name="Chen A."/>
            <person name="Kyrpides N."/>
            <person name="Mavromatis K."/>
            <person name="Markowitz V."/>
            <person name="Szeto E."/>
            <person name="Ivanova N."/>
            <person name="Pagani I."/>
            <person name="Pati A."/>
            <person name="Goodwin L."/>
            <person name="Nordberg H.P."/>
            <person name="Cantor M.N."/>
            <person name="Hua S.X."/>
            <person name="Woyke T."/>
            <person name="Kerfeld C.A."/>
        </authorList>
    </citation>
    <scope>NUCLEOTIDE SEQUENCE [LARGE SCALE GENOMIC DNA]</scope>
    <source>
        <strain evidence="2">ATCC 27169 / PCC 6605</strain>
    </source>
</reference>
<dbReference type="KEGG" id="cmp:Cha6605_1071"/>
<protein>
    <submittedName>
        <fullName evidence="1">Uncharacterized protein</fullName>
    </submittedName>
</protein>
<sequence length="143" mass="15985">MGVDIRSKTLTCHRWSSLHKLLAKTIGAASPGVFDNDGGRGEWTLLVDVCYQCLEDGLNNISGCDAWILAQLFGGNHVRSMAMSLAWLCINGLRLQDGLFAIYPSADRNERLSIALEDAWLDAEDLRGFFGYYEHDQKPEGYR</sequence>
<name>K9UDN5_CHAP6</name>
<evidence type="ECO:0000313" key="1">
    <source>
        <dbReference type="EMBL" id="AFY92304.1"/>
    </source>
</evidence>
<dbReference type="Proteomes" id="UP000010366">
    <property type="component" value="Chromosome"/>
</dbReference>
<gene>
    <name evidence="1" type="ORF">Cha6605_1071</name>
</gene>
<dbReference type="HOGENOM" id="CLU_1802640_0_0_3"/>
<proteinExistence type="predicted"/>